<evidence type="ECO:0000313" key="2">
    <source>
        <dbReference type="Proteomes" id="UP000024332"/>
    </source>
</evidence>
<evidence type="ECO:0000313" key="1">
    <source>
        <dbReference type="EMBL" id="EZQ06878.1"/>
    </source>
</evidence>
<dbReference type="AlphaFoldDB" id="A0A031LMM9"/>
<dbReference type="STRING" id="1160895.CM19_05790"/>
<comment type="caution">
    <text evidence="1">The sequence shown here is derived from an EMBL/GenBank/DDBJ whole genome shotgun (WGS) entry which is preliminary data.</text>
</comment>
<name>A0A031LMM9_9CREN</name>
<dbReference type="RefSeq" id="WP_048099407.1">
    <property type="nucleotide sequence ID" value="NZ_JFZT01000039.1"/>
</dbReference>
<gene>
    <name evidence="1" type="ORF">CM19_05790</name>
</gene>
<sequence length="257" mass="29068">MREISEEIETKLNDFIMNWTKDPSNVISAIPNVIGINGNIIRLKFTRFIFASLESDFLLEPSFLGSGMVEYKLIDNKENEIKIIFSKYDKGIKISIGYSGEKEWVVGKSLKTIVEQITNNIEKEIKNVKMEPNNTMDFSTALSKISMISKIIMKSKLVKTEDVELTLGQVPDYIQQTISDFKNYQMIYVSGSGSSIFRAVFIGGELKGVYVMNEGKDTYNEESLNKLQGHFKINVYVSITPKAVETLQEELGGRIGQ</sequence>
<dbReference type="EMBL" id="JFZT01000039">
    <property type="protein sequence ID" value="EZQ06878.1"/>
    <property type="molecule type" value="Genomic_DNA"/>
</dbReference>
<protein>
    <submittedName>
        <fullName evidence="1">Uncharacterized protein</fullName>
    </submittedName>
</protein>
<dbReference type="Proteomes" id="UP000024332">
    <property type="component" value="Unassembled WGS sequence"/>
</dbReference>
<keyword evidence="2" id="KW-1185">Reference proteome</keyword>
<reference evidence="1 2" key="1">
    <citation type="submission" date="2014-03" db="EMBL/GenBank/DDBJ databases">
        <title>Draft genome sequence of the novel thermoacidophilic archaea Acidianus copahuensis ALE1 strain, isolated from Copahue volcanic area in Neuquen Argentina.</title>
        <authorList>
            <person name="Urbieta M.S."/>
            <person name="Rascovan N."/>
            <person name="Castro C."/>
            <person name="Revale S."/>
            <person name="Giaveno M.A."/>
            <person name="Vazquez M.P."/>
            <person name="Donati E.R."/>
        </authorList>
    </citation>
    <scope>NUCLEOTIDE SEQUENCE [LARGE SCALE GENOMIC DNA]</scope>
    <source>
        <strain evidence="1 2">ALE1</strain>
    </source>
</reference>
<dbReference type="OrthoDB" id="43181at2157"/>
<accession>A0A031LMM9</accession>
<organism evidence="1 2">
    <name type="scientific">Candidatus Acidianus copahuensis</name>
    <dbReference type="NCBI Taxonomy" id="1160895"/>
    <lineage>
        <taxon>Archaea</taxon>
        <taxon>Thermoproteota</taxon>
        <taxon>Thermoprotei</taxon>
        <taxon>Sulfolobales</taxon>
        <taxon>Sulfolobaceae</taxon>
        <taxon>Acidianus</taxon>
    </lineage>
</organism>
<proteinExistence type="predicted"/>